<evidence type="ECO:0000313" key="2">
    <source>
        <dbReference type="EMBL" id="STY29656.1"/>
    </source>
</evidence>
<evidence type="ECO:0000259" key="1">
    <source>
        <dbReference type="PROSITE" id="PS52006"/>
    </source>
</evidence>
<dbReference type="EMBL" id="UGPB01000001">
    <property type="protein sequence ID" value="STY29656.1"/>
    <property type="molecule type" value="Genomic_DNA"/>
</dbReference>
<dbReference type="AlphaFoldDB" id="A0A378LRT2"/>
<dbReference type="PANTHER" id="PTHR38165:SF1">
    <property type="entry name" value="GLUCANASE B"/>
    <property type="match status" value="1"/>
</dbReference>
<dbReference type="RefSeq" id="WP_031565150.1">
    <property type="nucleotide sequence ID" value="NZ_CAAAIS010000001.1"/>
</dbReference>
<evidence type="ECO:0000313" key="3">
    <source>
        <dbReference type="Proteomes" id="UP000255297"/>
    </source>
</evidence>
<dbReference type="InterPro" id="IPR032477">
    <property type="entry name" value="Glyco_hydro_64"/>
</dbReference>
<feature type="domain" description="GH64" evidence="1">
    <location>
        <begin position="36"/>
        <end position="476"/>
    </location>
</feature>
<gene>
    <name evidence="2" type="ORF">NCTC11532_01854</name>
</gene>
<name>A0A378LRT2_9GAMM</name>
<dbReference type="Proteomes" id="UP000255297">
    <property type="component" value="Unassembled WGS sequence"/>
</dbReference>
<keyword evidence="3" id="KW-1185">Reference proteome</keyword>
<protein>
    <recommendedName>
        <fullName evidence="1">GH64 domain-containing protein</fullName>
    </recommendedName>
</protein>
<reference evidence="2 3" key="1">
    <citation type="submission" date="2018-06" db="EMBL/GenBank/DDBJ databases">
        <authorList>
            <consortium name="Pathogen Informatics"/>
            <person name="Doyle S."/>
        </authorList>
    </citation>
    <scope>NUCLEOTIDE SEQUENCE [LARGE SCALE GENOMIC DNA]</scope>
    <source>
        <strain evidence="2 3">NCTC11532</strain>
    </source>
</reference>
<proteinExistence type="predicted"/>
<dbReference type="STRING" id="1122170.GCA_000701265_00632"/>
<dbReference type="Pfam" id="PF16483">
    <property type="entry name" value="Glyco_hydro_64"/>
    <property type="match status" value="1"/>
</dbReference>
<dbReference type="OrthoDB" id="5606251at2"/>
<organism evidence="2 3">
    <name type="scientific">Legionella wadsworthii</name>
    <dbReference type="NCBI Taxonomy" id="28088"/>
    <lineage>
        <taxon>Bacteria</taxon>
        <taxon>Pseudomonadati</taxon>
        <taxon>Pseudomonadota</taxon>
        <taxon>Gammaproteobacteria</taxon>
        <taxon>Legionellales</taxon>
        <taxon>Legionellaceae</taxon>
        <taxon>Legionella</taxon>
    </lineage>
</organism>
<dbReference type="InterPro" id="IPR037176">
    <property type="entry name" value="Osmotin/thaumatin-like_sf"/>
</dbReference>
<accession>A0A378LRT2</accession>
<dbReference type="InterPro" id="IPR037398">
    <property type="entry name" value="Glyco_hydro_64_fam"/>
</dbReference>
<dbReference type="Gene3D" id="2.60.110.10">
    <property type="entry name" value="Thaumatin"/>
    <property type="match status" value="1"/>
</dbReference>
<sequence>MKIYKMNQFNILIFSVIILFATDEIAFAKNQCDGGGMLVRFDLSKTNNSRIDNQNTYIVVLGIDPKTKKHAYVRMNDGNHVGTLVDINNANINGKDYGISLSELIPGSGGMAQACIPHLTSGRIYISFANPLDMPTDKETLTPKQPDVNNPQTTTHGTLFDKVEFNYSSSGETVINPTGVDFIAIPYTIQQAGHEYGHFGGLNGIIHNMKTIVCGATGESTNSLECSQRWNSSEWSSLIVYNSEHFLMRIDAPGRSGNRFQGYFNNYIHELSRYYSSSLNRSIKIDLKELNQGIWSGAFEPNTKKLIFTQNGTSNPKTLSYDLSVPQASNSIFMGAQAPFYNKNAVDATIARDLTSAIISGMLMRQESAFVGMDFFDHQGNPVFKNKEQMQKLLKYFFNNGINSVDYTWNQCGKQHDAPCLNVYSEAMHALSFDKNIDHPQDSYLNSYAFSYDDFLGMDGTNIQTDAKPATIVLGDMKGRKIPYIDLR</sequence>
<dbReference type="PANTHER" id="PTHR38165">
    <property type="match status" value="1"/>
</dbReference>
<dbReference type="PROSITE" id="PS52006">
    <property type="entry name" value="GH64"/>
    <property type="match status" value="1"/>
</dbReference>